<dbReference type="Pfam" id="PF00390">
    <property type="entry name" value="malic"/>
    <property type="match status" value="1"/>
</dbReference>
<dbReference type="Gene3D" id="3.40.50.10380">
    <property type="entry name" value="Malic enzyme, N-terminal domain"/>
    <property type="match status" value="1"/>
</dbReference>
<gene>
    <name evidence="8" type="ORF">GBZ86_08630</name>
</gene>
<dbReference type="InterPro" id="IPR036291">
    <property type="entry name" value="NAD(P)-bd_dom_sf"/>
</dbReference>
<evidence type="ECO:0000256" key="4">
    <source>
        <dbReference type="PIRSR" id="PIRSR000106-2"/>
    </source>
</evidence>
<dbReference type="CDD" id="cd05311">
    <property type="entry name" value="NAD_bind_2_malic_enz"/>
    <property type="match status" value="1"/>
</dbReference>
<feature type="active site" description="Proton acceptor" evidence="3">
    <location>
        <position position="91"/>
    </location>
</feature>
<reference evidence="8 9" key="1">
    <citation type="submission" date="2019-10" db="EMBL/GenBank/DDBJ databases">
        <title>The Genome Sequence of Clostridium tarantellae Isolated from Fish Brain.</title>
        <authorList>
            <person name="Bano L."/>
            <person name="Kiel M."/>
            <person name="Sales G."/>
            <person name="Doxey A.C."/>
            <person name="Mansfield M.J."/>
            <person name="Schiavone M."/>
            <person name="Rossetto O."/>
            <person name="Pirazzini M."/>
            <person name="Dobrindt U."/>
            <person name="Montecucco C."/>
        </authorList>
    </citation>
    <scope>NUCLEOTIDE SEQUENCE [LARGE SCALE GENOMIC DNA]</scope>
    <source>
        <strain evidence="8 9">DSM 3997</strain>
    </source>
</reference>
<feature type="domain" description="Malic enzyme NAD-binding" evidence="6">
    <location>
        <begin position="160"/>
        <end position="383"/>
    </location>
</feature>
<dbReference type="RefSeq" id="WP_152889690.1">
    <property type="nucleotide sequence ID" value="NZ_WHJC01000110.1"/>
</dbReference>
<keyword evidence="2" id="KW-0560">Oxidoreductase</keyword>
<keyword evidence="5" id="KW-0479">Metal-binding</keyword>
<name>A0A6I1MNI5_9CLOT</name>
<dbReference type="SMART" id="SM01274">
    <property type="entry name" value="malic"/>
    <property type="match status" value="1"/>
</dbReference>
<feature type="domain" description="Malic enzyme N-terminal" evidence="7">
    <location>
        <begin position="15"/>
        <end position="148"/>
    </location>
</feature>
<dbReference type="Proteomes" id="UP000430345">
    <property type="component" value="Unassembled WGS sequence"/>
</dbReference>
<dbReference type="PANTHER" id="PTHR43237">
    <property type="entry name" value="NADP-DEPENDENT MALIC ENZYME"/>
    <property type="match status" value="1"/>
</dbReference>
<evidence type="ECO:0000256" key="3">
    <source>
        <dbReference type="PIRSR" id="PIRSR000106-1"/>
    </source>
</evidence>
<comment type="cofactor">
    <cofactor evidence="5">
        <name>Mg(2+)</name>
        <dbReference type="ChEBI" id="CHEBI:18420"/>
    </cofactor>
    <cofactor evidence="5">
        <name>Mn(2+)</name>
        <dbReference type="ChEBI" id="CHEBI:29035"/>
    </cofactor>
    <text evidence="5">Divalent metal cations. Prefers magnesium or manganese.</text>
</comment>
<accession>A0A6I1MNI5</accession>
<dbReference type="InterPro" id="IPR012302">
    <property type="entry name" value="Malic_NAD-bd"/>
</dbReference>
<dbReference type="GO" id="GO:0046872">
    <property type="term" value="F:metal ion binding"/>
    <property type="evidence" value="ECO:0007669"/>
    <property type="project" value="UniProtKB-KW"/>
</dbReference>
<feature type="binding site" evidence="5">
    <location>
        <position position="159"/>
    </location>
    <ligand>
        <name>a divalent metal cation</name>
        <dbReference type="ChEBI" id="CHEBI:60240"/>
    </ligand>
</feature>
<dbReference type="Gene3D" id="3.40.50.720">
    <property type="entry name" value="NAD(P)-binding Rossmann-like Domain"/>
    <property type="match status" value="1"/>
</dbReference>
<sequence>MDVKEESLKLHKEKKGTIKIVGTMPVSNREELSVAYTPGVAEPCIQIAKDKSKAYDYTIKGKSVAVITNGTAVLGLGNIGPEAGMPVIEGKALLYKTFADIDAFPIALDAFDPDEIVHIIKAMSPGFGGIHLEDIKAPECFYIEDKLKEELDIPVYHDDQHGTAIAVLAGVYNGLKIINKKIEDIKILINGAGASGIAITKLLLRAGAKNIVLCDINGAIVEGDENINKAQKHIAKITNRNFEKGNLEDLIKGKDLFIGVSVGNLVTKEMVSTMNKDAMIFALANPIPEILPKEAKAGGARIVATGRGDFPNQINNLLVFPGIFKGALKSRVKEITPEMKIEAAKGIANLIPKNELNEENIIPSVFNRRVVDVVAHAVEDIAHKHIKKIS</sequence>
<evidence type="ECO:0000313" key="9">
    <source>
        <dbReference type="Proteomes" id="UP000430345"/>
    </source>
</evidence>
<organism evidence="8 9">
    <name type="scientific">Clostridium tarantellae</name>
    <dbReference type="NCBI Taxonomy" id="39493"/>
    <lineage>
        <taxon>Bacteria</taxon>
        <taxon>Bacillati</taxon>
        <taxon>Bacillota</taxon>
        <taxon>Clostridia</taxon>
        <taxon>Eubacteriales</taxon>
        <taxon>Clostridiaceae</taxon>
        <taxon>Clostridium</taxon>
    </lineage>
</organism>
<feature type="active site" description="Proton donor" evidence="3">
    <location>
        <position position="36"/>
    </location>
</feature>
<dbReference type="FunFam" id="3.40.50.10380:FF:000003">
    <property type="entry name" value="NADP-dependent malic enzyme"/>
    <property type="match status" value="1"/>
</dbReference>
<keyword evidence="9" id="KW-1185">Reference proteome</keyword>
<dbReference type="SUPFAM" id="SSF51735">
    <property type="entry name" value="NAD(P)-binding Rossmann-fold domains"/>
    <property type="match status" value="1"/>
</dbReference>
<dbReference type="GO" id="GO:0016616">
    <property type="term" value="F:oxidoreductase activity, acting on the CH-OH group of donors, NAD or NADP as acceptor"/>
    <property type="evidence" value="ECO:0007669"/>
    <property type="project" value="InterPro"/>
</dbReference>
<evidence type="ECO:0000256" key="1">
    <source>
        <dbReference type="ARBA" id="ARBA00008785"/>
    </source>
</evidence>
<dbReference type="SMART" id="SM00919">
    <property type="entry name" value="Malic_M"/>
    <property type="match status" value="1"/>
</dbReference>
<dbReference type="PIRSF" id="PIRSF000106">
    <property type="entry name" value="ME"/>
    <property type="match status" value="1"/>
</dbReference>
<dbReference type="AlphaFoldDB" id="A0A6I1MNI5"/>
<evidence type="ECO:0000259" key="6">
    <source>
        <dbReference type="SMART" id="SM00919"/>
    </source>
</evidence>
<evidence type="ECO:0000259" key="7">
    <source>
        <dbReference type="SMART" id="SM01274"/>
    </source>
</evidence>
<dbReference type="Pfam" id="PF03949">
    <property type="entry name" value="Malic_M"/>
    <property type="match status" value="1"/>
</dbReference>
<dbReference type="GO" id="GO:0004470">
    <property type="term" value="F:malic enzyme activity"/>
    <property type="evidence" value="ECO:0007669"/>
    <property type="project" value="InterPro"/>
</dbReference>
<evidence type="ECO:0000313" key="8">
    <source>
        <dbReference type="EMBL" id="MPQ43822.1"/>
    </source>
</evidence>
<comment type="caution">
    <text evidence="8">The sequence shown here is derived from an EMBL/GenBank/DDBJ whole genome shotgun (WGS) entry which is preliminary data.</text>
</comment>
<dbReference type="InterPro" id="IPR012301">
    <property type="entry name" value="Malic_N_dom"/>
</dbReference>
<dbReference type="InterPro" id="IPR051674">
    <property type="entry name" value="Malate_Decarboxylase"/>
</dbReference>
<comment type="similarity">
    <text evidence="1">Belongs to the malic enzymes family.</text>
</comment>
<evidence type="ECO:0000256" key="5">
    <source>
        <dbReference type="PIRSR" id="PIRSR000106-3"/>
    </source>
</evidence>
<dbReference type="InterPro" id="IPR046346">
    <property type="entry name" value="Aminoacid_DH-like_N_sf"/>
</dbReference>
<evidence type="ECO:0000256" key="2">
    <source>
        <dbReference type="ARBA" id="ARBA00023002"/>
    </source>
</evidence>
<protein>
    <submittedName>
        <fullName evidence="8">NAD-dependent malic enzyme</fullName>
    </submittedName>
</protein>
<dbReference type="GO" id="GO:0051287">
    <property type="term" value="F:NAD binding"/>
    <property type="evidence" value="ECO:0007669"/>
    <property type="project" value="InterPro"/>
</dbReference>
<dbReference type="InterPro" id="IPR045213">
    <property type="entry name" value="Malic_NAD-bd_bact_type"/>
</dbReference>
<feature type="binding site" evidence="5">
    <location>
        <position position="134"/>
    </location>
    <ligand>
        <name>a divalent metal cation</name>
        <dbReference type="ChEBI" id="CHEBI:60240"/>
    </ligand>
</feature>
<proteinExistence type="inferred from homology"/>
<feature type="binding site" evidence="4">
    <location>
        <position position="315"/>
    </location>
    <ligand>
        <name>(S)-malate</name>
        <dbReference type="ChEBI" id="CHEBI:15589"/>
    </ligand>
</feature>
<feature type="binding site" evidence="5">
    <location>
        <position position="133"/>
    </location>
    <ligand>
        <name>a divalent metal cation</name>
        <dbReference type="ChEBI" id="CHEBI:60240"/>
    </ligand>
</feature>
<dbReference type="PANTHER" id="PTHR43237:SF4">
    <property type="entry name" value="NADP-DEPENDENT MALIC ENZYME"/>
    <property type="match status" value="1"/>
</dbReference>
<dbReference type="SUPFAM" id="SSF53223">
    <property type="entry name" value="Aminoacid dehydrogenase-like, N-terminal domain"/>
    <property type="match status" value="1"/>
</dbReference>
<feature type="binding site" evidence="4">
    <location>
        <position position="285"/>
    </location>
    <ligand>
        <name>(S)-malate</name>
        <dbReference type="ChEBI" id="CHEBI:15589"/>
    </ligand>
</feature>
<dbReference type="InterPro" id="IPR037062">
    <property type="entry name" value="Malic_N_dom_sf"/>
</dbReference>
<dbReference type="InterPro" id="IPR001891">
    <property type="entry name" value="Malic_OxRdtase"/>
</dbReference>
<dbReference type="EMBL" id="WHJC01000110">
    <property type="protein sequence ID" value="MPQ43822.1"/>
    <property type="molecule type" value="Genomic_DNA"/>
</dbReference>
<dbReference type="OrthoDB" id="9805787at2"/>